<keyword evidence="15" id="KW-1185">Reference proteome</keyword>
<evidence type="ECO:0000256" key="8">
    <source>
        <dbReference type="ARBA" id="ARBA00023315"/>
    </source>
</evidence>
<keyword evidence="4 13" id="KW-0812">Transmembrane</keyword>
<reference evidence="15" key="1">
    <citation type="submission" date="2024-03" db="EMBL/GenBank/DDBJ databases">
        <title>Chitinophaga horti sp. nov., isolated from garden soil.</title>
        <authorList>
            <person name="Lee D.S."/>
            <person name="Han D.M."/>
            <person name="Baek J.H."/>
            <person name="Choi D.G."/>
            <person name="Jeon J.H."/>
            <person name="Jeon C.O."/>
        </authorList>
    </citation>
    <scope>NUCLEOTIDE SEQUENCE [LARGE SCALE GENOMIC DNA]</scope>
    <source>
        <strain evidence="15">GPA1</strain>
    </source>
</reference>
<evidence type="ECO:0000256" key="10">
    <source>
        <dbReference type="ARBA" id="ARBA00023603"/>
    </source>
</evidence>
<evidence type="ECO:0000256" key="9">
    <source>
        <dbReference type="ARBA" id="ARBA00023588"/>
    </source>
</evidence>
<dbReference type="Proteomes" id="UP001485459">
    <property type="component" value="Chromosome"/>
</dbReference>
<evidence type="ECO:0000256" key="5">
    <source>
        <dbReference type="ARBA" id="ARBA00022729"/>
    </source>
</evidence>
<dbReference type="EMBL" id="CP149822">
    <property type="protein sequence ID" value="WZN40846.1"/>
    <property type="molecule type" value="Genomic_DNA"/>
</dbReference>
<organism evidence="14 15">
    <name type="scientific">Chitinophaga pollutisoli</name>
    <dbReference type="NCBI Taxonomy" id="3133966"/>
    <lineage>
        <taxon>Bacteria</taxon>
        <taxon>Pseudomonadati</taxon>
        <taxon>Bacteroidota</taxon>
        <taxon>Chitinophagia</taxon>
        <taxon>Chitinophagales</taxon>
        <taxon>Chitinophagaceae</taxon>
        <taxon>Chitinophaga</taxon>
    </lineage>
</organism>
<dbReference type="Pfam" id="PF18927">
    <property type="entry name" value="CrtO"/>
    <property type="match status" value="1"/>
</dbReference>
<evidence type="ECO:0000256" key="1">
    <source>
        <dbReference type="ARBA" id="ARBA00004162"/>
    </source>
</evidence>
<feature type="transmembrane region" description="Helical" evidence="13">
    <location>
        <begin position="134"/>
        <end position="154"/>
    </location>
</feature>
<evidence type="ECO:0000256" key="6">
    <source>
        <dbReference type="ARBA" id="ARBA00022989"/>
    </source>
</evidence>
<keyword evidence="7 13" id="KW-0472">Membrane</keyword>
<keyword evidence="8" id="KW-0012">Acyltransferase</keyword>
<evidence type="ECO:0000313" key="14">
    <source>
        <dbReference type="EMBL" id="WZN40846.1"/>
    </source>
</evidence>
<keyword evidence="3" id="KW-0808">Transferase</keyword>
<evidence type="ECO:0000256" key="2">
    <source>
        <dbReference type="ARBA" id="ARBA00022475"/>
    </source>
</evidence>
<accession>A0ABZ2YM52</accession>
<gene>
    <name evidence="14" type="ORF">WJU16_23060</name>
</gene>
<sequence length="174" mass="20002">MKTRAINQFINFFWTIVCFTPVLWYWYAAGWGAWSWIILGISLIPAFFPDPLLRRMQLAKTRRGFERLGAKTFRKLTQDGDWAKAATHSAGSTIGNLEGAEKYLSTIRMYEKFHWICGVFFLLTALHACANGYWIAGLLVTISNGIFNFAAIVLQQYNRLRITSALINARRIRQ</sequence>
<evidence type="ECO:0000256" key="12">
    <source>
        <dbReference type="ARBA" id="ARBA00025324"/>
    </source>
</evidence>
<feature type="transmembrane region" description="Helical" evidence="13">
    <location>
        <begin position="9"/>
        <end position="27"/>
    </location>
</feature>
<comment type="subcellular location">
    <subcellularLocation>
        <location evidence="1">Cell membrane</location>
        <topology evidence="1">Single-pass membrane protein</topology>
    </subcellularLocation>
</comment>
<comment type="pathway">
    <text evidence="9">Carotenoid biosynthesis; staphyloxanthin biosynthesis; staphyloxanthin from farnesyl diphosphate: step 5/5.</text>
</comment>
<proteinExistence type="inferred from homology"/>
<evidence type="ECO:0000256" key="13">
    <source>
        <dbReference type="SAM" id="Phobius"/>
    </source>
</evidence>
<dbReference type="InterPro" id="IPR044021">
    <property type="entry name" value="CrtO"/>
</dbReference>
<keyword evidence="5" id="KW-0732">Signal</keyword>
<keyword evidence="2" id="KW-1003">Cell membrane</keyword>
<evidence type="ECO:0000256" key="11">
    <source>
        <dbReference type="ARBA" id="ARBA00023667"/>
    </source>
</evidence>
<keyword evidence="6 13" id="KW-1133">Transmembrane helix</keyword>
<feature type="transmembrane region" description="Helical" evidence="13">
    <location>
        <begin position="33"/>
        <end position="53"/>
    </location>
</feature>
<name>A0ABZ2YM52_9BACT</name>
<feature type="transmembrane region" description="Helical" evidence="13">
    <location>
        <begin position="112"/>
        <end position="128"/>
    </location>
</feature>
<comment type="similarity">
    <text evidence="10">Belongs to the acyltransferase CrtO family.</text>
</comment>
<protein>
    <recommendedName>
        <fullName evidence="11">Glycosyl-4,4'-diaponeurosporenoate acyltransferase</fullName>
    </recommendedName>
</protein>
<evidence type="ECO:0000256" key="4">
    <source>
        <dbReference type="ARBA" id="ARBA00022692"/>
    </source>
</evidence>
<dbReference type="RefSeq" id="WP_341835711.1">
    <property type="nucleotide sequence ID" value="NZ_CP149822.1"/>
</dbReference>
<comment type="function">
    <text evidence="12">Catalyzes the acylation of glycosyl-4,4'-diaponeurosporenoate, i.e. the esterification of glucose at the C6'' position with the carboxyl group of the C(15) fatty acid 12-methyltetradecanoic acid, to yield staphyloxanthin. This is the last step in the biosynthesis of this orange pigment, present in most staphylococci strains.</text>
</comment>
<evidence type="ECO:0000313" key="15">
    <source>
        <dbReference type="Proteomes" id="UP001485459"/>
    </source>
</evidence>
<evidence type="ECO:0000256" key="7">
    <source>
        <dbReference type="ARBA" id="ARBA00023136"/>
    </source>
</evidence>
<evidence type="ECO:0000256" key="3">
    <source>
        <dbReference type="ARBA" id="ARBA00022679"/>
    </source>
</evidence>